<gene>
    <name evidence="1" type="ORF">CPB84DRAFT_1826985</name>
</gene>
<protein>
    <submittedName>
        <fullName evidence="1">Uncharacterized protein</fullName>
    </submittedName>
</protein>
<accession>A0A9P5NIF9</accession>
<comment type="caution">
    <text evidence="1">The sequence shown here is derived from an EMBL/GenBank/DDBJ whole genome shotgun (WGS) entry which is preliminary data.</text>
</comment>
<keyword evidence="2" id="KW-1185">Reference proteome</keyword>
<sequence length="129" mass="14597">MSTIETFNELKEVLTVYERPFSMEVSVGTIQLPRFFTFQETNYIDFTNASDSSLLALSQACEPASFGLNNEEVVDESYRRAEKLDPTDFSVQFSPFTCGIVDSIGANLLRGKETEKPIRVELYKLNVYG</sequence>
<evidence type="ECO:0000313" key="2">
    <source>
        <dbReference type="Proteomes" id="UP000724874"/>
    </source>
</evidence>
<name>A0A9P5NIF9_GYMJU</name>
<dbReference type="EMBL" id="JADNYJ010000093">
    <property type="protein sequence ID" value="KAF8886860.1"/>
    <property type="molecule type" value="Genomic_DNA"/>
</dbReference>
<evidence type="ECO:0000313" key="1">
    <source>
        <dbReference type="EMBL" id="KAF8886860.1"/>
    </source>
</evidence>
<reference evidence="1" key="1">
    <citation type="submission" date="2020-11" db="EMBL/GenBank/DDBJ databases">
        <authorList>
            <consortium name="DOE Joint Genome Institute"/>
            <person name="Ahrendt S."/>
            <person name="Riley R."/>
            <person name="Andreopoulos W."/>
            <person name="LaButti K."/>
            <person name="Pangilinan J."/>
            <person name="Ruiz-duenas F.J."/>
            <person name="Barrasa J.M."/>
            <person name="Sanchez-Garcia M."/>
            <person name="Camarero S."/>
            <person name="Miyauchi S."/>
            <person name="Serrano A."/>
            <person name="Linde D."/>
            <person name="Babiker R."/>
            <person name="Drula E."/>
            <person name="Ayuso-Fernandez I."/>
            <person name="Pacheco R."/>
            <person name="Padilla G."/>
            <person name="Ferreira P."/>
            <person name="Barriuso J."/>
            <person name="Kellner H."/>
            <person name="Castanera R."/>
            <person name="Alfaro M."/>
            <person name="Ramirez L."/>
            <person name="Pisabarro A.G."/>
            <person name="Kuo A."/>
            <person name="Tritt A."/>
            <person name="Lipzen A."/>
            <person name="He G."/>
            <person name="Yan M."/>
            <person name="Ng V."/>
            <person name="Cullen D."/>
            <person name="Martin F."/>
            <person name="Rosso M.-N."/>
            <person name="Henrissat B."/>
            <person name="Hibbett D."/>
            <person name="Martinez A.T."/>
            <person name="Grigoriev I.V."/>
        </authorList>
    </citation>
    <scope>NUCLEOTIDE SEQUENCE</scope>
    <source>
        <strain evidence="1">AH 44721</strain>
    </source>
</reference>
<dbReference type="Proteomes" id="UP000724874">
    <property type="component" value="Unassembled WGS sequence"/>
</dbReference>
<dbReference type="AlphaFoldDB" id="A0A9P5NIF9"/>
<dbReference type="OrthoDB" id="27483at2759"/>
<proteinExistence type="predicted"/>
<organism evidence="1 2">
    <name type="scientific">Gymnopilus junonius</name>
    <name type="common">Spectacular rustgill mushroom</name>
    <name type="synonym">Gymnopilus spectabilis subsp. junonius</name>
    <dbReference type="NCBI Taxonomy" id="109634"/>
    <lineage>
        <taxon>Eukaryota</taxon>
        <taxon>Fungi</taxon>
        <taxon>Dikarya</taxon>
        <taxon>Basidiomycota</taxon>
        <taxon>Agaricomycotina</taxon>
        <taxon>Agaricomycetes</taxon>
        <taxon>Agaricomycetidae</taxon>
        <taxon>Agaricales</taxon>
        <taxon>Agaricineae</taxon>
        <taxon>Hymenogastraceae</taxon>
        <taxon>Gymnopilus</taxon>
    </lineage>
</organism>